<reference evidence="1 2" key="1">
    <citation type="submission" date="2016-10" db="EMBL/GenBank/DDBJ databases">
        <authorList>
            <person name="de Groot N.N."/>
        </authorList>
    </citation>
    <scope>NUCLEOTIDE SEQUENCE [LARGE SCALE GENOMIC DNA]</scope>
    <source>
        <strain evidence="1 2">CGMCC 1.10449</strain>
    </source>
</reference>
<sequence>MDFNVNVLEYGISNYKAQTEKAANANCRFDNSPSTYQVKPKKRRWFNSFVRQLRRYKSFLTA</sequence>
<dbReference type="RefSeq" id="WP_092494018.1">
    <property type="nucleotide sequence ID" value="NZ_FNKD01000004.1"/>
</dbReference>
<name>A0A1H1FKV5_9BACI</name>
<accession>A0A1H1FKV5</accession>
<dbReference type="AlphaFoldDB" id="A0A1H1FKV5"/>
<gene>
    <name evidence="1" type="ORF">SAMN05216231_3271</name>
</gene>
<dbReference type="Proteomes" id="UP000199444">
    <property type="component" value="Unassembled WGS sequence"/>
</dbReference>
<protein>
    <submittedName>
        <fullName evidence="1">Uncharacterized protein</fullName>
    </submittedName>
</protein>
<keyword evidence="2" id="KW-1185">Reference proteome</keyword>
<dbReference type="EMBL" id="FNKD01000004">
    <property type="protein sequence ID" value="SDR01527.1"/>
    <property type="molecule type" value="Genomic_DNA"/>
</dbReference>
<proteinExistence type="predicted"/>
<evidence type="ECO:0000313" key="1">
    <source>
        <dbReference type="EMBL" id="SDR01527.1"/>
    </source>
</evidence>
<evidence type="ECO:0000313" key="2">
    <source>
        <dbReference type="Proteomes" id="UP000199444"/>
    </source>
</evidence>
<organism evidence="1 2">
    <name type="scientific">Virgibacillus salinus</name>
    <dbReference type="NCBI Taxonomy" id="553311"/>
    <lineage>
        <taxon>Bacteria</taxon>
        <taxon>Bacillati</taxon>
        <taxon>Bacillota</taxon>
        <taxon>Bacilli</taxon>
        <taxon>Bacillales</taxon>
        <taxon>Bacillaceae</taxon>
        <taxon>Virgibacillus</taxon>
    </lineage>
</organism>